<keyword evidence="1" id="KW-0472">Membrane</keyword>
<organism evidence="2">
    <name type="scientific">uncultured Nocardioidaceae bacterium</name>
    <dbReference type="NCBI Taxonomy" id="253824"/>
    <lineage>
        <taxon>Bacteria</taxon>
        <taxon>Bacillati</taxon>
        <taxon>Actinomycetota</taxon>
        <taxon>Actinomycetes</taxon>
        <taxon>Propionibacteriales</taxon>
        <taxon>Nocardioidaceae</taxon>
        <taxon>environmental samples</taxon>
    </lineage>
</organism>
<feature type="transmembrane region" description="Helical" evidence="1">
    <location>
        <begin position="20"/>
        <end position="37"/>
    </location>
</feature>
<dbReference type="EMBL" id="CADCUK010000137">
    <property type="protein sequence ID" value="CAA9379546.1"/>
    <property type="molecule type" value="Genomic_DNA"/>
</dbReference>
<evidence type="ECO:0000313" key="2">
    <source>
        <dbReference type="EMBL" id="CAA9379546.1"/>
    </source>
</evidence>
<dbReference type="CDD" id="cd00838">
    <property type="entry name" value="MPP_superfamily"/>
    <property type="match status" value="1"/>
</dbReference>
<feature type="transmembrane region" description="Helical" evidence="1">
    <location>
        <begin position="173"/>
        <end position="194"/>
    </location>
</feature>
<keyword evidence="1" id="KW-1133">Transmembrane helix</keyword>
<reference evidence="2" key="1">
    <citation type="submission" date="2020-02" db="EMBL/GenBank/DDBJ databases">
        <authorList>
            <person name="Meier V. D."/>
        </authorList>
    </citation>
    <scope>NUCLEOTIDE SEQUENCE</scope>
    <source>
        <strain evidence="2">AVDCRST_MAG47</strain>
    </source>
</reference>
<keyword evidence="1" id="KW-0812">Transmembrane</keyword>
<gene>
    <name evidence="2" type="ORF">AVDCRST_MAG47-2040</name>
</gene>
<evidence type="ECO:0000256" key="1">
    <source>
        <dbReference type="SAM" id="Phobius"/>
    </source>
</evidence>
<dbReference type="AlphaFoldDB" id="A0A6J4N6G8"/>
<feature type="transmembrane region" description="Helical" evidence="1">
    <location>
        <begin position="140"/>
        <end position="158"/>
    </location>
</feature>
<accession>A0A6J4N6G8</accession>
<sequence length="563" mass="59416">MNRPELSREGALRVLRAAAYYLGASLVVGVVALPVALEQAVEDVSFGDALGTLPVEMSLCHEGRSTLATGLLGDLHWNQTGAYGLGIRARVTEPPQAGATLASYADRRFIQANLEFIDDPDAAIETYAAEFRSLLVRQTVITASVTGLVGGLIVVALLRRRGPDGESGQHRQVVLAAIAVAALAASGGAATLLFDRWSCNGEAEPGLAFPGVPELRFSSPQTLELARQIRPFIEKNTERIEELTAEFTSVAEESFAAALDRRGRALQPGEGEVVVLAEADPQGSYVGTAVRTALVEQLVEALGPEAIVLRTISGDITSNGTVAENDFVESEAAVGGELPTVAIGGDHDSGTTHDQMGDHGMVVPDLGSEDVAGLSVSGANDVEQKALFGALVTNESGITEQELGARLREEVPEQRAGIVLLHQPDAVAGYLGLDDLDPVRGLDGSLTEPYDDGIADVPAGTVNIGHLHDLAGPWVLWNTDGDEVTWTVVDQLGTSGGVEEAPTFNRFSTPVSIPLKQLSFRLQYVDEESGLQTGFATVTCDVRGRCSVTNRTDVGLPLDDREP</sequence>
<proteinExistence type="predicted"/>
<protein>
    <submittedName>
        <fullName evidence="2">Uncharacterized protein</fullName>
    </submittedName>
</protein>
<name>A0A6J4N6G8_9ACTN</name>